<dbReference type="InterPro" id="IPR003491">
    <property type="entry name" value="REP-like_C"/>
</dbReference>
<dbReference type="GO" id="GO:0003743">
    <property type="term" value="F:translation initiation factor activity"/>
    <property type="evidence" value="ECO:0007669"/>
    <property type="project" value="UniProtKB-KW"/>
</dbReference>
<evidence type="ECO:0000313" key="4">
    <source>
        <dbReference type="Proteomes" id="UP001141981"/>
    </source>
</evidence>
<sequence length="334" mass="38651">MKNLSVIIDWLEFTMLHTDLTQAMKILDLDWDTFSPLAKGRYGYNHQLKWNDGNVFIMFTAKDDAADINTLIDLKAGVHVIVSGQGCRQYSVNHDLLDLIHRLHKQDRINFSRIDLAIDDFESEIISYDKINKAAKQGCFTSRWSKWDEICSRQTSDNSYLGRTMYFGSQASDLFCRVYDKTLERKAKSDAESDIPRRWTRLEVVYRKDRASKLAEYIVKGIPIGHALRGTLKQYLRFLTKTNDSNKARWPSAPWWDRLLSDVDKLQLTIKKEARTIDDMTEWIDQQISPTLSAIMKAQGGDLAWLRSILVKGSKRLSQKHKDAINQYMKGMTA</sequence>
<feature type="domain" description="Rolling Circle replication initiation protein N-terminal" evidence="2">
    <location>
        <begin position="6"/>
        <end position="90"/>
    </location>
</feature>
<comment type="caution">
    <text evidence="3">The sequence shown here is derived from an EMBL/GenBank/DDBJ whole genome shotgun (WGS) entry which is preliminary data.</text>
</comment>
<accession>A0A9X3W6N4</accession>
<organism evidence="3 4">
    <name type="scientific">Lactobacillus amylovorus</name>
    <dbReference type="NCBI Taxonomy" id="1604"/>
    <lineage>
        <taxon>Bacteria</taxon>
        <taxon>Bacillati</taxon>
        <taxon>Bacillota</taxon>
        <taxon>Bacilli</taxon>
        <taxon>Lactobacillales</taxon>
        <taxon>Lactobacillaceae</taxon>
        <taxon>Lactobacillus</taxon>
    </lineage>
</organism>
<reference evidence="3" key="1">
    <citation type="journal article" date="2022" name="Microorganisms">
        <title>Antibiotic Susceptibility, Resistance Gene Determinants and Corresponding Genomic Regions in Lactobacillus amylovorus Isolates Derived from Wild Boars and Domestic Pigs.</title>
        <authorList>
            <person name="Moravkova M."/>
            <person name="Kostovova I."/>
            <person name="Kavanova K."/>
            <person name="Pechar R."/>
            <person name="Stanek S."/>
            <person name="Brychta A."/>
            <person name="Zeman M."/>
            <person name="Kubasova T."/>
        </authorList>
    </citation>
    <scope>NUCLEOTIDE SEQUENCE</scope>
    <source>
        <strain evidence="3">M490A</strain>
    </source>
</reference>
<dbReference type="RefSeq" id="WP_271875763.1">
    <property type="nucleotide sequence ID" value="NZ_JAOTGY010000038.1"/>
</dbReference>
<dbReference type="Pfam" id="PF18106">
    <property type="entry name" value="Rol_Rep_N"/>
    <property type="match status" value="1"/>
</dbReference>
<evidence type="ECO:0000313" key="3">
    <source>
        <dbReference type="EMBL" id="MDB6259034.1"/>
    </source>
</evidence>
<evidence type="ECO:0000259" key="2">
    <source>
        <dbReference type="Pfam" id="PF18106"/>
    </source>
</evidence>
<dbReference type="Proteomes" id="UP001141981">
    <property type="component" value="Unassembled WGS sequence"/>
</dbReference>
<dbReference type="Pfam" id="PF02486">
    <property type="entry name" value="Rep_trans"/>
    <property type="match status" value="1"/>
</dbReference>
<proteinExistence type="predicted"/>
<dbReference type="AlphaFoldDB" id="A0A9X3W6N4"/>
<reference evidence="3" key="2">
    <citation type="submission" date="2022-10" db="EMBL/GenBank/DDBJ databases">
        <authorList>
            <person name="Kostovova I."/>
            <person name="Moravkova M."/>
            <person name="Pechar R."/>
        </authorList>
    </citation>
    <scope>NUCLEOTIDE SEQUENCE</scope>
    <source>
        <strain evidence="3">M490A</strain>
    </source>
</reference>
<protein>
    <submittedName>
        <fullName evidence="3">Replication initiation factor domain-containing protein</fullName>
    </submittedName>
</protein>
<gene>
    <name evidence="3" type="ORF">ODU72_10430</name>
</gene>
<dbReference type="InterPro" id="IPR040819">
    <property type="entry name" value="Rol_Rep_N"/>
</dbReference>
<evidence type="ECO:0000259" key="1">
    <source>
        <dbReference type="Pfam" id="PF02486"/>
    </source>
</evidence>
<keyword evidence="3" id="KW-0396">Initiation factor</keyword>
<feature type="domain" description="Replication initiation protein-like C-terminal" evidence="1">
    <location>
        <begin position="110"/>
        <end position="300"/>
    </location>
</feature>
<keyword evidence="3" id="KW-0648">Protein biosynthesis</keyword>
<dbReference type="EMBL" id="JAOTGY010000038">
    <property type="protein sequence ID" value="MDB6259034.1"/>
    <property type="molecule type" value="Genomic_DNA"/>
</dbReference>
<name>A0A9X3W6N4_LACAM</name>